<reference evidence="1 2" key="1">
    <citation type="journal article" date="2019" name="Nat. Ecol. Evol.">
        <title>Megaphylogeny resolves global patterns of mushroom evolution.</title>
        <authorList>
            <person name="Varga T."/>
            <person name="Krizsan K."/>
            <person name="Foldi C."/>
            <person name="Dima B."/>
            <person name="Sanchez-Garcia M."/>
            <person name="Sanchez-Ramirez S."/>
            <person name="Szollosi G.J."/>
            <person name="Szarkandi J.G."/>
            <person name="Papp V."/>
            <person name="Albert L."/>
            <person name="Andreopoulos W."/>
            <person name="Angelini C."/>
            <person name="Antonin V."/>
            <person name="Barry K.W."/>
            <person name="Bougher N.L."/>
            <person name="Buchanan P."/>
            <person name="Buyck B."/>
            <person name="Bense V."/>
            <person name="Catcheside P."/>
            <person name="Chovatia M."/>
            <person name="Cooper J."/>
            <person name="Damon W."/>
            <person name="Desjardin D."/>
            <person name="Finy P."/>
            <person name="Geml J."/>
            <person name="Haridas S."/>
            <person name="Hughes K."/>
            <person name="Justo A."/>
            <person name="Karasinski D."/>
            <person name="Kautmanova I."/>
            <person name="Kiss B."/>
            <person name="Kocsube S."/>
            <person name="Kotiranta H."/>
            <person name="LaButti K.M."/>
            <person name="Lechner B.E."/>
            <person name="Liimatainen K."/>
            <person name="Lipzen A."/>
            <person name="Lukacs Z."/>
            <person name="Mihaltcheva S."/>
            <person name="Morgado L.N."/>
            <person name="Niskanen T."/>
            <person name="Noordeloos M.E."/>
            <person name="Ohm R.A."/>
            <person name="Ortiz-Santana B."/>
            <person name="Ovrebo C."/>
            <person name="Racz N."/>
            <person name="Riley R."/>
            <person name="Savchenko A."/>
            <person name="Shiryaev A."/>
            <person name="Soop K."/>
            <person name="Spirin V."/>
            <person name="Szebenyi C."/>
            <person name="Tomsovsky M."/>
            <person name="Tulloss R.E."/>
            <person name="Uehling J."/>
            <person name="Grigoriev I.V."/>
            <person name="Vagvolgyi C."/>
            <person name="Papp T."/>
            <person name="Martin F.M."/>
            <person name="Miettinen O."/>
            <person name="Hibbett D.S."/>
            <person name="Nagy L.G."/>
        </authorList>
    </citation>
    <scope>NUCLEOTIDE SEQUENCE [LARGE SCALE GENOMIC DNA]</scope>
    <source>
        <strain evidence="1 2">NL-1719</strain>
    </source>
</reference>
<proteinExistence type="predicted"/>
<gene>
    <name evidence="1" type="ORF">BDN72DRAFT_340403</name>
</gene>
<sequence>MRRSCYTVLVYPVFLGLMSALGIFARNRIHLSYCHKIGRMWQSKRRNSVSNRDISPEIILTKRGGELCDEDERTKLNPRVVPTQFRLAGRKFELHYL</sequence>
<name>A0ACD3ABS2_9AGAR</name>
<dbReference type="EMBL" id="ML208544">
    <property type="protein sequence ID" value="TFK63031.1"/>
    <property type="molecule type" value="Genomic_DNA"/>
</dbReference>
<organism evidence="1 2">
    <name type="scientific">Pluteus cervinus</name>
    <dbReference type="NCBI Taxonomy" id="181527"/>
    <lineage>
        <taxon>Eukaryota</taxon>
        <taxon>Fungi</taxon>
        <taxon>Dikarya</taxon>
        <taxon>Basidiomycota</taxon>
        <taxon>Agaricomycotina</taxon>
        <taxon>Agaricomycetes</taxon>
        <taxon>Agaricomycetidae</taxon>
        <taxon>Agaricales</taxon>
        <taxon>Pluteineae</taxon>
        <taxon>Pluteaceae</taxon>
        <taxon>Pluteus</taxon>
    </lineage>
</organism>
<dbReference type="Proteomes" id="UP000308600">
    <property type="component" value="Unassembled WGS sequence"/>
</dbReference>
<accession>A0ACD3ABS2</accession>
<evidence type="ECO:0000313" key="1">
    <source>
        <dbReference type="EMBL" id="TFK63031.1"/>
    </source>
</evidence>
<protein>
    <submittedName>
        <fullName evidence="1">Uncharacterized protein</fullName>
    </submittedName>
</protein>
<evidence type="ECO:0000313" key="2">
    <source>
        <dbReference type="Proteomes" id="UP000308600"/>
    </source>
</evidence>
<keyword evidence="2" id="KW-1185">Reference proteome</keyword>